<dbReference type="KEGG" id="vg:26641082"/>
<dbReference type="OrthoDB" id="14407at10239"/>
<evidence type="ECO:0000313" key="2">
    <source>
        <dbReference type="EMBL" id="ALI16783.1"/>
    </source>
</evidence>
<keyword evidence="1" id="KW-1133">Transmembrane helix</keyword>
<keyword evidence="1" id="KW-0812">Transmembrane</keyword>
<proteinExistence type="predicted"/>
<keyword evidence="3" id="KW-1185">Reference proteome</keyword>
<dbReference type="Pfam" id="PF00951">
    <property type="entry name" value="Arteri_Gl"/>
    <property type="match status" value="1"/>
</dbReference>
<protein>
    <submittedName>
        <fullName evidence="2">GP5 protein</fullName>
    </submittedName>
</protein>
<evidence type="ECO:0000256" key="1">
    <source>
        <dbReference type="SAM" id="Phobius"/>
    </source>
</evidence>
<accession>A0A0U2IL10</accession>
<organism evidence="2 3">
    <name type="scientific">RtMruf arterivirus</name>
    <dbReference type="NCBI Taxonomy" id="2847275"/>
    <lineage>
        <taxon>Viruses</taxon>
        <taxon>Riboviria</taxon>
        <taxon>Orthornavirae</taxon>
        <taxon>Pisuviricota</taxon>
        <taxon>Pisoniviricetes</taxon>
        <taxon>Nidovirales</taxon>
        <taxon>Arnidovirineae</taxon>
        <taxon>Arteriviridae</taxon>
        <taxon>Variarterivirinae</taxon>
        <taxon>Betaarterivirus</taxon>
        <taxon>Chibartevirus</taxon>
        <taxon>Betaarterivirus chinrav</taxon>
        <taxon>Betaarterivirus chinrav 1</taxon>
    </lineage>
</organism>
<reference evidence="3" key="1">
    <citation type="submission" date="2014-12" db="EMBL/GenBank/DDBJ databases">
        <title>Novel rat arterivirus under the species of porcine reproductive and respiratory syndrome virus identified in China, 2014.</title>
        <authorList>
            <person name="Wu Z."/>
            <person name="Jin Q."/>
        </authorList>
    </citation>
    <scope>NUCLEOTIDE SEQUENCE [LARGE SCALE GENOMIC DNA]</scope>
</reference>
<dbReference type="Proteomes" id="UP000142677">
    <property type="component" value="Segment"/>
</dbReference>
<keyword evidence="1" id="KW-0472">Membrane</keyword>
<dbReference type="InterPro" id="IPR001332">
    <property type="entry name" value="Arteri_GP5"/>
</dbReference>
<evidence type="ECO:0000313" key="3">
    <source>
        <dbReference type="Proteomes" id="UP000142677"/>
    </source>
</evidence>
<dbReference type="GO" id="GO:0019031">
    <property type="term" value="C:viral envelope"/>
    <property type="evidence" value="ECO:0007669"/>
    <property type="project" value="InterPro"/>
</dbReference>
<sequence length="193" mass="21802">MRPSCLFWLSLLFIGWSCPVSVAANSNSSSTLQLIYNMTLCELNGTDFLANKFDWAVESFVLFPVFTHIVSRGFMTTSHLLDTIGLATVTISGYWHQRYVLSSIYAVCAFAAFCCFLVRVIKNCMSWRYSCTRFTNFILDTKGHLFRWKSPILVERAGKVEVDGHLIDVKHVIIEGTKAKPVTRVPAEQWGSA</sequence>
<name>A0A0U2IL10_9NIDO</name>
<dbReference type="EMBL" id="KP280006">
    <property type="protein sequence ID" value="ALI16783.1"/>
    <property type="molecule type" value="Genomic_RNA"/>
</dbReference>
<feature type="transmembrane region" description="Helical" evidence="1">
    <location>
        <begin position="99"/>
        <end position="118"/>
    </location>
</feature>